<dbReference type="Gene3D" id="3.40.50.300">
    <property type="entry name" value="P-loop containing nucleotide triphosphate hydrolases"/>
    <property type="match status" value="2"/>
</dbReference>
<dbReference type="InterPro" id="IPR051396">
    <property type="entry name" value="Bact_Antivir_Def_Nuclease"/>
</dbReference>
<evidence type="ECO:0000313" key="2">
    <source>
        <dbReference type="EMBL" id="EER61672.1"/>
    </source>
</evidence>
<accession>C5T1K4</accession>
<dbReference type="AlphaFoldDB" id="C5T1K4"/>
<dbReference type="PATRIC" id="fig|573060.9.peg.4439"/>
<sequence>MAAKVQVKSLSFGMPPFRKLGNINIDFAERLTLIAGHNGIGKSTILGLVANTFGMTDRSGPKSYFGEPFYANIERIVYLALAEVAEAQKDPSAAPVVTACANGTEIKKRCSMTHRSIWKRARVVPRTIDKTEEDTVGQDAKIPLPTIYLGMRRLASIGEADEKEVASSKMDMHPADSTLMVDFVSSVIHGSELNMDVTHQTIRGSKKKTAQPGYTRHEALAVSMGQDSLASMATALASFNQLKREMGQEYPGGLLVIDEMDVGFHPHAVERLAKSLKTYAKQLDLQIIATTHSPRLIEAIHPDGDGNANAPDKVIYLLDTKYPRLADDQSLRAMLNDMAMKPDDKKSTRKVKPTLAVYFEDDEAAQFCASLIPTAKKNALSKKYGVRINWIPLGIGGSHLVKLPEKDPLFLDRVLVVDADTTVTQEASARGNIVKLPNVPGTTGVARSLENTIKQFLRDISNTPDGPLRKALLALNTPNPTSDKVHVNFFQDGDGESTKREKTKIWWKKHWTKLDAWGVIGQWSVVYEAEVEKFEVAFEAALSRTASRMKNKG</sequence>
<dbReference type="CDD" id="cd00267">
    <property type="entry name" value="ABC_ATPase"/>
    <property type="match status" value="1"/>
</dbReference>
<organism evidence="2 3">
    <name type="scientific">Acidovorax delafieldii 2AN</name>
    <dbReference type="NCBI Taxonomy" id="573060"/>
    <lineage>
        <taxon>Bacteria</taxon>
        <taxon>Pseudomonadati</taxon>
        <taxon>Pseudomonadota</taxon>
        <taxon>Betaproteobacteria</taxon>
        <taxon>Burkholderiales</taxon>
        <taxon>Comamonadaceae</taxon>
        <taxon>Acidovorax</taxon>
    </lineage>
</organism>
<dbReference type="GO" id="GO:0006302">
    <property type="term" value="P:double-strand break repair"/>
    <property type="evidence" value="ECO:0007669"/>
    <property type="project" value="InterPro"/>
</dbReference>
<feature type="domain" description="AAA+ ATPase" evidence="1">
    <location>
        <begin position="28"/>
        <end position="321"/>
    </location>
</feature>
<gene>
    <name evidence="2" type="ORF">AcdelDRAFT_0784</name>
</gene>
<keyword evidence="3" id="KW-1185">Reference proteome</keyword>
<dbReference type="InterPro" id="IPR038729">
    <property type="entry name" value="Rad50/SbcC_AAA"/>
</dbReference>
<dbReference type="InterPro" id="IPR003593">
    <property type="entry name" value="AAA+_ATPase"/>
</dbReference>
<dbReference type="GO" id="GO:0005524">
    <property type="term" value="F:ATP binding"/>
    <property type="evidence" value="ECO:0007669"/>
    <property type="project" value="InterPro"/>
</dbReference>
<comment type="caution">
    <text evidence="2">The sequence shown here is derived from an EMBL/GenBank/DDBJ whole genome shotgun (WGS) entry which is preliminary data.</text>
</comment>
<dbReference type="PANTHER" id="PTHR43581">
    <property type="entry name" value="ATP/GTP PHOSPHATASE"/>
    <property type="match status" value="1"/>
</dbReference>
<dbReference type="InterPro" id="IPR027417">
    <property type="entry name" value="P-loop_NTPase"/>
</dbReference>
<proteinExistence type="predicted"/>
<evidence type="ECO:0000313" key="3">
    <source>
        <dbReference type="Proteomes" id="UP000003856"/>
    </source>
</evidence>
<dbReference type="GO" id="GO:0016887">
    <property type="term" value="F:ATP hydrolysis activity"/>
    <property type="evidence" value="ECO:0007669"/>
    <property type="project" value="InterPro"/>
</dbReference>
<evidence type="ECO:0000259" key="1">
    <source>
        <dbReference type="SMART" id="SM00382"/>
    </source>
</evidence>
<dbReference type="Pfam" id="PF13476">
    <property type="entry name" value="AAA_23"/>
    <property type="match status" value="1"/>
</dbReference>
<dbReference type="OrthoDB" id="9815944at2"/>
<protein>
    <submittedName>
        <fullName evidence="2">AAA ATPase</fullName>
    </submittedName>
</protein>
<reference evidence="2 3" key="1">
    <citation type="submission" date="2009-05" db="EMBL/GenBank/DDBJ databases">
        <title>The draft genome of Acidovorax delafieldii 2AN.</title>
        <authorList>
            <consortium name="US DOE Joint Genome Institute (JGI-PGF)"/>
            <person name="Lucas S."/>
            <person name="Copeland A."/>
            <person name="Lapidus A."/>
            <person name="Glavina del Rio T."/>
            <person name="Tice H."/>
            <person name="Bruce D."/>
            <person name="Goodwin L."/>
            <person name="Pitluck S."/>
            <person name="Larimer F."/>
            <person name="Land M.L."/>
            <person name="Hauser L."/>
            <person name="Shelobolina E.S."/>
            <person name="Picardal F."/>
            <person name="Roden E."/>
            <person name="Emerson D."/>
        </authorList>
    </citation>
    <scope>NUCLEOTIDE SEQUENCE [LARGE SCALE GENOMIC DNA]</scope>
    <source>
        <strain evidence="2 3">2AN</strain>
    </source>
</reference>
<name>C5T1K4_ACIDE</name>
<dbReference type="Proteomes" id="UP000003856">
    <property type="component" value="Unassembled WGS sequence"/>
</dbReference>
<dbReference type="SMART" id="SM00382">
    <property type="entry name" value="AAA"/>
    <property type="match status" value="1"/>
</dbReference>
<dbReference type="Pfam" id="PF13304">
    <property type="entry name" value="AAA_21"/>
    <property type="match status" value="1"/>
</dbReference>
<dbReference type="PANTHER" id="PTHR43581:SF4">
    <property type="entry name" value="ATP_GTP PHOSPHATASE"/>
    <property type="match status" value="1"/>
</dbReference>
<dbReference type="InterPro" id="IPR003959">
    <property type="entry name" value="ATPase_AAA_core"/>
</dbReference>
<dbReference type="RefSeq" id="WP_005793594.1">
    <property type="nucleotide sequence ID" value="NZ_ACQT01000012.1"/>
</dbReference>
<dbReference type="EMBL" id="ACQT01000012">
    <property type="protein sequence ID" value="EER61672.1"/>
    <property type="molecule type" value="Genomic_DNA"/>
</dbReference>
<dbReference type="SUPFAM" id="SSF52540">
    <property type="entry name" value="P-loop containing nucleoside triphosphate hydrolases"/>
    <property type="match status" value="1"/>
</dbReference>